<protein>
    <submittedName>
        <fullName evidence="2">Multidrug-efflux transporter MexB</fullName>
    </submittedName>
</protein>
<dbReference type="GO" id="GO:0005886">
    <property type="term" value="C:plasma membrane"/>
    <property type="evidence" value="ECO:0007669"/>
    <property type="project" value="TreeGrafter"/>
</dbReference>
<dbReference type="Gene3D" id="1.20.1640.10">
    <property type="entry name" value="Multidrug efflux transporter AcrB transmembrane domain"/>
    <property type="match status" value="2"/>
</dbReference>
<dbReference type="SUPFAM" id="SSF82693">
    <property type="entry name" value="Multidrug efflux transporter AcrB pore domain, PN1, PN2, PC1 and PC2 subdomains"/>
    <property type="match status" value="1"/>
</dbReference>
<feature type="transmembrane region" description="Helical" evidence="1">
    <location>
        <begin position="1004"/>
        <end position="1029"/>
    </location>
</feature>
<feature type="transmembrane region" description="Helical" evidence="1">
    <location>
        <begin position="528"/>
        <end position="548"/>
    </location>
</feature>
<dbReference type="Pfam" id="PF00873">
    <property type="entry name" value="ACR_tran"/>
    <property type="match status" value="1"/>
</dbReference>
<evidence type="ECO:0000313" key="2">
    <source>
        <dbReference type="EMBL" id="CUH75075.1"/>
    </source>
</evidence>
<feature type="transmembrane region" description="Helical" evidence="1">
    <location>
        <begin position="973"/>
        <end position="992"/>
    </location>
</feature>
<reference evidence="2 3" key="1">
    <citation type="submission" date="2015-09" db="EMBL/GenBank/DDBJ databases">
        <authorList>
            <consortium name="Swine Surveillance"/>
        </authorList>
    </citation>
    <scope>NUCLEOTIDE SEQUENCE [LARGE SCALE GENOMIC DNA]</scope>
    <source>
        <strain evidence="2 3">CECT 7648</strain>
    </source>
</reference>
<keyword evidence="3" id="KW-1185">Reference proteome</keyword>
<keyword evidence="1" id="KW-1133">Transmembrane helix</keyword>
<name>A0A0P1G0D2_9RHOB</name>
<feature type="transmembrane region" description="Helical" evidence="1">
    <location>
        <begin position="1095"/>
        <end position="1123"/>
    </location>
</feature>
<dbReference type="PRINTS" id="PR00702">
    <property type="entry name" value="ACRIFLAVINRP"/>
</dbReference>
<feature type="transmembrane region" description="Helical" evidence="1">
    <location>
        <begin position="431"/>
        <end position="453"/>
    </location>
</feature>
<dbReference type="SUPFAM" id="SSF82866">
    <property type="entry name" value="Multidrug efflux transporter AcrB transmembrane domain"/>
    <property type="match status" value="2"/>
</dbReference>
<feature type="transmembrane region" description="Helical" evidence="1">
    <location>
        <begin position="332"/>
        <end position="353"/>
    </location>
</feature>
<keyword evidence="1" id="KW-0812">Transmembrane</keyword>
<dbReference type="RefSeq" id="WP_058245820.1">
    <property type="nucleotide sequence ID" value="NZ_CYSE01000001.1"/>
</dbReference>
<dbReference type="OrthoDB" id="174266at2"/>
<dbReference type="SUPFAM" id="SSF82714">
    <property type="entry name" value="Multidrug efflux transporter AcrB TolC docking domain, DN and DC subdomains"/>
    <property type="match status" value="2"/>
</dbReference>
<evidence type="ECO:0000256" key="1">
    <source>
        <dbReference type="SAM" id="Phobius"/>
    </source>
</evidence>
<dbReference type="STRING" id="441103.TRN7648_00245"/>
<dbReference type="EMBL" id="CYSE01000001">
    <property type="protein sequence ID" value="CUH75075.1"/>
    <property type="molecule type" value="Genomic_DNA"/>
</dbReference>
<dbReference type="Gene3D" id="3.30.2090.10">
    <property type="entry name" value="Multidrug efflux transporter AcrB TolC docking domain, DN and DC subdomains"/>
    <property type="match status" value="2"/>
</dbReference>
<dbReference type="Gene3D" id="3.30.70.1320">
    <property type="entry name" value="Multidrug efflux transporter AcrB pore domain like"/>
    <property type="match status" value="1"/>
</dbReference>
<dbReference type="GO" id="GO:0042910">
    <property type="term" value="F:xenobiotic transmembrane transporter activity"/>
    <property type="evidence" value="ECO:0007669"/>
    <property type="project" value="TreeGrafter"/>
</dbReference>
<feature type="transmembrane region" description="Helical" evidence="1">
    <location>
        <begin position="1050"/>
        <end position="1075"/>
    </location>
</feature>
<accession>A0A0P1G0D2</accession>
<feature type="transmembrane region" description="Helical" evidence="1">
    <location>
        <begin position="902"/>
        <end position="920"/>
    </location>
</feature>
<evidence type="ECO:0000313" key="3">
    <source>
        <dbReference type="Proteomes" id="UP000054935"/>
    </source>
</evidence>
<organism evidence="2 3">
    <name type="scientific">Tropicibacter naphthalenivorans</name>
    <dbReference type="NCBI Taxonomy" id="441103"/>
    <lineage>
        <taxon>Bacteria</taxon>
        <taxon>Pseudomonadati</taxon>
        <taxon>Pseudomonadota</taxon>
        <taxon>Alphaproteobacteria</taxon>
        <taxon>Rhodobacterales</taxon>
        <taxon>Roseobacteraceae</taxon>
        <taxon>Tropicibacter</taxon>
    </lineage>
</organism>
<feature type="transmembrane region" description="Helical" evidence="1">
    <location>
        <begin position="876"/>
        <end position="895"/>
    </location>
</feature>
<feature type="transmembrane region" description="Helical" evidence="1">
    <location>
        <begin position="459"/>
        <end position="482"/>
    </location>
</feature>
<proteinExistence type="predicted"/>
<keyword evidence="1" id="KW-0472">Membrane</keyword>
<dbReference type="Proteomes" id="UP000054935">
    <property type="component" value="Unassembled WGS sequence"/>
</dbReference>
<dbReference type="InterPro" id="IPR027463">
    <property type="entry name" value="AcrB_DN_DC_subdom"/>
</dbReference>
<dbReference type="InterPro" id="IPR001036">
    <property type="entry name" value="Acrflvin-R"/>
</dbReference>
<dbReference type="AlphaFoldDB" id="A0A0P1G0D2"/>
<dbReference type="Gene3D" id="3.30.70.1430">
    <property type="entry name" value="Multidrug efflux transporter AcrB pore domain"/>
    <property type="match status" value="2"/>
</dbReference>
<dbReference type="Gene3D" id="3.30.70.1440">
    <property type="entry name" value="Multidrug efflux transporter AcrB pore domain"/>
    <property type="match status" value="1"/>
</dbReference>
<sequence>MREIPKGAGGIFSYFTRHPTLANLLLVILLASGLMAAPNMRAQFFPDVIIDSVSVSVAWDGAGAEDVDAAIVQVLEPALLAVEGVESSEATSREGRASISLDFEPGWDMSRAADDVQTAVDAVTTLPEEAEDPEVTRGAWRDRVTDVVVTGPVGVDQLGRFADELIVRLFAEGVTRTTIRGLAAPETVVEVPSQNLIAYDVTMREIAAAIAAEVNADPAGDVGGSGARVRTGVEKRSADQIAGIVLRSNADGSNLTVGDVATIRVEGIDRERTYFVGPNPAISIRIDRTDQGDAIGIQHTVEEVARSFAASLPDGVSVDLIRTRAEAITGRLNILLDNAASGLALVIVLLFLFLNTRTAFWVAMGIPTAMLSAIALMYVFGLTINMISLFALIITLGIVVDDAIVIGEHSDHLARQGRRPYSAAETAAKRMALPVFSATLTTVIAFFGLTVISGRFGDLIADIPFTVIVVLLASLVECFFILPHHMAQALKHADRTHWYDLPSRLVNRGFRWGRDTLFRPLMRLVVTLRYAVLAGAVVLLASQVALLIKGDVQWRFFNSPEQTSVTGNFAMAPGATRAETLEQMRMFQQATEEMGREYEERYGTNPLAYVMAEIGGNAGRGLAGTDTKDADQLGGISIELIAADDRPYSSYAFVGELQDRVPQHPMVETISFRSWRSGPGGDALDVQFYGASAAVLKRASEDLKTAMARFPEVSAVEDNLAYDKEELILELTPQGQALGFDIDGLGSVLRARLGGVEAATYPVGPRSAAIRVELPEGELTADFLERTQMRTPNGAYVQLADIVSVERRTGFSTVRRENGIRLISVTGDISEDDPARATEIMQALEQEILPDIASERQVDYRMSGLSEQENDFLNDARNGLILVLLGIYLVLAWVFASWTRPLVVMAIIPFGLVGTIYGHAQWDVPMSMFTVVGLLGMTGIIINDSIVLVTQIDEFAADRGLVPSIVDGAADRLRAVFLTTATTVLGLAPLLYERSADAQFLKPTVITLVYGLGFGMLLVLLVVPALVAIQHDVHVQVAALKRGVTFRLGAVRVALGGALLVVLGWLGATMGHVAVTGALPQALQPLAWAGANPLSVAFALFIAGAAALSLAVYVLAGVVFAVARRGARAA</sequence>
<dbReference type="PANTHER" id="PTHR32063:SF33">
    <property type="entry name" value="RND SUPERFAMILY EFFLUX PUMP PERMEASE COMPONENT"/>
    <property type="match status" value="1"/>
</dbReference>
<feature type="transmembrane region" description="Helical" evidence="1">
    <location>
        <begin position="926"/>
        <end position="952"/>
    </location>
</feature>
<dbReference type="PANTHER" id="PTHR32063">
    <property type="match status" value="1"/>
</dbReference>
<gene>
    <name evidence="2" type="primary">mexB</name>
    <name evidence="2" type="ORF">TRN7648_00245</name>
</gene>